<dbReference type="AlphaFoldDB" id="A0A9X6RNU8"/>
<protein>
    <submittedName>
        <fullName evidence="1">Uncharacterized protein</fullName>
    </submittedName>
</protein>
<comment type="caution">
    <text evidence="1">The sequence shown here is derived from an EMBL/GenBank/DDBJ whole genome shotgun (WGS) entry which is preliminary data.</text>
</comment>
<feature type="non-terminal residue" evidence="1">
    <location>
        <position position="1"/>
    </location>
</feature>
<gene>
    <name evidence="1" type="ORF">BV898_18786</name>
</gene>
<organism evidence="1 2">
    <name type="scientific">Hypsibius exemplaris</name>
    <name type="common">Freshwater tardigrade</name>
    <dbReference type="NCBI Taxonomy" id="2072580"/>
    <lineage>
        <taxon>Eukaryota</taxon>
        <taxon>Metazoa</taxon>
        <taxon>Ecdysozoa</taxon>
        <taxon>Tardigrada</taxon>
        <taxon>Eutardigrada</taxon>
        <taxon>Parachela</taxon>
        <taxon>Hypsibioidea</taxon>
        <taxon>Hypsibiidae</taxon>
        <taxon>Hypsibius</taxon>
    </lineage>
</organism>
<proteinExistence type="predicted"/>
<dbReference type="Proteomes" id="UP000192578">
    <property type="component" value="Unassembled WGS sequence"/>
</dbReference>
<name>A0A9X6RNU8_HYPEX</name>
<sequence length="108" mass="12108">SDIPDIPHGLLNSPSIYNFLTAYLRNHLYPVEAEDRKLLFHQQAQIQDQEASSIVDQNREALWIRGSHDMLASLVAHSTCVVDVSPHSGLDDVTHCRDWMTSPTARSG</sequence>
<dbReference type="EMBL" id="MTYJ01000400">
    <property type="protein sequence ID" value="OWA54382.1"/>
    <property type="molecule type" value="Genomic_DNA"/>
</dbReference>
<keyword evidence="2" id="KW-1185">Reference proteome</keyword>
<evidence type="ECO:0000313" key="1">
    <source>
        <dbReference type="EMBL" id="OWA54382.1"/>
    </source>
</evidence>
<accession>A0A9X6RNU8</accession>
<evidence type="ECO:0000313" key="2">
    <source>
        <dbReference type="Proteomes" id="UP000192578"/>
    </source>
</evidence>
<reference evidence="2" key="1">
    <citation type="submission" date="2017-01" db="EMBL/GenBank/DDBJ databases">
        <title>Comparative genomics of anhydrobiosis in the tardigrade Hypsibius dujardini.</title>
        <authorList>
            <person name="Yoshida Y."/>
            <person name="Koutsovoulos G."/>
            <person name="Laetsch D."/>
            <person name="Stevens L."/>
            <person name="Kumar S."/>
            <person name="Horikawa D."/>
            <person name="Ishino K."/>
            <person name="Komine S."/>
            <person name="Tomita M."/>
            <person name="Blaxter M."/>
            <person name="Arakawa K."/>
        </authorList>
    </citation>
    <scope>NUCLEOTIDE SEQUENCE [LARGE SCALE GENOMIC DNA]</scope>
    <source>
        <strain evidence="2">Z151</strain>
    </source>
</reference>